<accession>A0ACC2Q3A5</accession>
<sequence>MKLFYFLVVLFVAVVYAAVDPKCLQPTDPGTGGCMFHIVRYTYNAANGTCEPFIWRGCPPNSNNFVTMADCRRTCTP</sequence>
<proteinExistence type="predicted"/>
<protein>
    <submittedName>
        <fullName evidence="1">Uncharacterized protein</fullName>
    </submittedName>
</protein>
<name>A0ACC2Q3A5_9NEOP</name>
<evidence type="ECO:0000313" key="1">
    <source>
        <dbReference type="EMBL" id="KAJ8707073.1"/>
    </source>
</evidence>
<organism evidence="1 2">
    <name type="scientific">Mythimna loreyi</name>
    <dbReference type="NCBI Taxonomy" id="667449"/>
    <lineage>
        <taxon>Eukaryota</taxon>
        <taxon>Metazoa</taxon>
        <taxon>Ecdysozoa</taxon>
        <taxon>Arthropoda</taxon>
        <taxon>Hexapoda</taxon>
        <taxon>Insecta</taxon>
        <taxon>Pterygota</taxon>
        <taxon>Neoptera</taxon>
        <taxon>Endopterygota</taxon>
        <taxon>Lepidoptera</taxon>
        <taxon>Glossata</taxon>
        <taxon>Ditrysia</taxon>
        <taxon>Noctuoidea</taxon>
        <taxon>Noctuidae</taxon>
        <taxon>Noctuinae</taxon>
        <taxon>Hadenini</taxon>
        <taxon>Mythimna</taxon>
    </lineage>
</organism>
<reference evidence="1" key="1">
    <citation type="submission" date="2023-03" db="EMBL/GenBank/DDBJ databases">
        <title>Chromosome-level genomes of two armyworms, Mythimna separata and Mythimna loreyi, provide insights into the biosynthesis and reception of sex pheromones.</title>
        <authorList>
            <person name="Zhao H."/>
        </authorList>
    </citation>
    <scope>NUCLEOTIDE SEQUENCE</scope>
    <source>
        <strain evidence="1">BeijingLab</strain>
    </source>
</reference>
<gene>
    <name evidence="1" type="ORF">PYW08_011207</name>
</gene>
<evidence type="ECO:0000313" key="2">
    <source>
        <dbReference type="Proteomes" id="UP001231649"/>
    </source>
</evidence>
<dbReference type="Proteomes" id="UP001231649">
    <property type="component" value="Chromosome 29"/>
</dbReference>
<dbReference type="EMBL" id="CM056805">
    <property type="protein sequence ID" value="KAJ8707073.1"/>
    <property type="molecule type" value="Genomic_DNA"/>
</dbReference>
<keyword evidence="2" id="KW-1185">Reference proteome</keyword>
<comment type="caution">
    <text evidence="1">The sequence shown here is derived from an EMBL/GenBank/DDBJ whole genome shotgun (WGS) entry which is preliminary data.</text>
</comment>